<dbReference type="EMBL" id="JAAGMN010004043">
    <property type="protein sequence ID" value="NEE12404.1"/>
    <property type="molecule type" value="Genomic_DNA"/>
</dbReference>
<proteinExistence type="predicted"/>
<sequence length="84" mass="8759">MTTVIFIHGTGVRPPHAATLYARVTASFAEAAPGVRVVPLDWGERYGARLAAGGASIPYEGAGATERDAEGDEGDDGTTAWERL</sequence>
<evidence type="ECO:0008006" key="3">
    <source>
        <dbReference type="Google" id="ProtNLM"/>
    </source>
</evidence>
<reference evidence="2" key="1">
    <citation type="submission" date="2020-01" db="EMBL/GenBank/DDBJ databases">
        <title>Insect and environment-associated Actinomycetes.</title>
        <authorList>
            <person name="Currrie C."/>
            <person name="Chevrette M."/>
            <person name="Carlson C."/>
            <person name="Stubbendieck R."/>
            <person name="Wendt-Pienkowski E."/>
        </authorList>
    </citation>
    <scope>NUCLEOTIDE SEQUENCE</scope>
    <source>
        <strain evidence="2">SID7499</strain>
    </source>
</reference>
<comment type="caution">
    <text evidence="2">The sequence shown here is derived from an EMBL/GenBank/DDBJ whole genome shotgun (WGS) entry which is preliminary data.</text>
</comment>
<evidence type="ECO:0000313" key="2">
    <source>
        <dbReference type="EMBL" id="NEE12404.1"/>
    </source>
</evidence>
<gene>
    <name evidence="2" type="ORF">G3M58_38855</name>
</gene>
<accession>A0A6G3X3Y7</accession>
<feature type="region of interest" description="Disordered" evidence="1">
    <location>
        <begin position="59"/>
        <end position="84"/>
    </location>
</feature>
<evidence type="ECO:0000256" key="1">
    <source>
        <dbReference type="SAM" id="MobiDB-lite"/>
    </source>
</evidence>
<organism evidence="2">
    <name type="scientific">Streptomyces sp. SID7499</name>
    <dbReference type="NCBI Taxonomy" id="2706086"/>
    <lineage>
        <taxon>Bacteria</taxon>
        <taxon>Bacillati</taxon>
        <taxon>Actinomycetota</taxon>
        <taxon>Actinomycetes</taxon>
        <taxon>Kitasatosporales</taxon>
        <taxon>Streptomycetaceae</taxon>
        <taxon>Streptomyces</taxon>
    </lineage>
</organism>
<dbReference type="AlphaFoldDB" id="A0A6G3X3Y7"/>
<protein>
    <recommendedName>
        <fullName evidence="3">Alpha/beta hydrolase</fullName>
    </recommendedName>
</protein>
<name>A0A6G3X3Y7_9ACTN</name>
<feature type="non-terminal residue" evidence="2">
    <location>
        <position position="84"/>
    </location>
</feature>